<evidence type="ECO:0000256" key="1">
    <source>
        <dbReference type="SAM" id="MobiDB-lite"/>
    </source>
</evidence>
<evidence type="ECO:0000313" key="2">
    <source>
        <dbReference type="EMBL" id="SOX56577.1"/>
    </source>
</evidence>
<name>A0A2K4YIH0_9MYCO</name>
<sequence>MSTEDDPGYPADALAFAPIAADDEPGHVMRTCQVCSAYFPTTPGSVHDRAARCRTHLLVTHALMRREAGGWVEYDHDPYTNRELDSPMELTQACRGWLDGAGITAGEWKLEARDPDTGDRLAESEVVNLTKKSAEKLSDSPR</sequence>
<dbReference type="AlphaFoldDB" id="A0A2K4YIH0"/>
<feature type="compositionally biased region" description="Basic and acidic residues" evidence="1">
    <location>
        <begin position="113"/>
        <end position="123"/>
    </location>
</feature>
<organism evidence="2 3">
    <name type="scientific">Mycobacterium ahvazicum</name>
    <dbReference type="NCBI Taxonomy" id="1964395"/>
    <lineage>
        <taxon>Bacteria</taxon>
        <taxon>Bacillati</taxon>
        <taxon>Actinomycetota</taxon>
        <taxon>Actinomycetes</taxon>
        <taxon>Mycobacteriales</taxon>
        <taxon>Mycobacteriaceae</taxon>
        <taxon>Mycobacterium</taxon>
        <taxon>Mycobacterium simiae complex</taxon>
    </lineage>
</organism>
<feature type="compositionally biased region" description="Basic and acidic residues" evidence="1">
    <location>
        <begin position="132"/>
        <end position="142"/>
    </location>
</feature>
<dbReference type="RefSeq" id="WP_096290558.1">
    <property type="nucleotide sequence ID" value="NZ_FXEG02000005.1"/>
</dbReference>
<proteinExistence type="predicted"/>
<reference evidence="2" key="1">
    <citation type="submission" date="2018-01" db="EMBL/GenBank/DDBJ databases">
        <authorList>
            <consortium name="Urmite Genomes"/>
        </authorList>
    </citation>
    <scope>NUCLEOTIDE SEQUENCE [LARGE SCALE GENOMIC DNA]</scope>
    <source>
        <strain evidence="2">AFP003</strain>
    </source>
</reference>
<comment type="caution">
    <text evidence="2">The sequence shown here is derived from an EMBL/GenBank/DDBJ whole genome shotgun (WGS) entry which is preliminary data.</text>
</comment>
<dbReference type="Proteomes" id="UP000236318">
    <property type="component" value="Unassembled WGS sequence"/>
</dbReference>
<keyword evidence="3" id="KW-1185">Reference proteome</keyword>
<protein>
    <submittedName>
        <fullName evidence="2">Uncharacterized protein</fullName>
    </submittedName>
</protein>
<dbReference type="EMBL" id="FXEG02000005">
    <property type="protein sequence ID" value="SOX56577.1"/>
    <property type="molecule type" value="Genomic_DNA"/>
</dbReference>
<evidence type="ECO:0000313" key="3">
    <source>
        <dbReference type="Proteomes" id="UP000236318"/>
    </source>
</evidence>
<dbReference type="OrthoDB" id="4722866at2"/>
<feature type="region of interest" description="Disordered" evidence="1">
    <location>
        <begin position="113"/>
        <end position="142"/>
    </location>
</feature>
<accession>A0A2K4YIH0</accession>
<gene>
    <name evidence="2" type="ORF">MAAFP003_5282</name>
</gene>